<dbReference type="Proteomes" id="UP001302602">
    <property type="component" value="Unassembled WGS sequence"/>
</dbReference>
<evidence type="ECO:0000313" key="2">
    <source>
        <dbReference type="Proteomes" id="UP001302602"/>
    </source>
</evidence>
<proteinExistence type="predicted"/>
<sequence>MNRAAAISLASSIVAFVDFGMKLVMVALEIYASPDGWLKDFRSREAVARDMKRFAAGLISPDITRLSGQGTILSGQEKALCDLATECQQLSIALVKLLERIKSSHAAFKRLSLWAALIKGARGP</sequence>
<gene>
    <name evidence="1" type="ORF">N657DRAFT_693297</name>
</gene>
<dbReference type="EMBL" id="MU853241">
    <property type="protein sequence ID" value="KAK4120161.1"/>
    <property type="molecule type" value="Genomic_DNA"/>
</dbReference>
<reference evidence="1" key="1">
    <citation type="journal article" date="2023" name="Mol. Phylogenet. Evol.">
        <title>Genome-scale phylogeny and comparative genomics of the fungal order Sordariales.</title>
        <authorList>
            <person name="Hensen N."/>
            <person name="Bonometti L."/>
            <person name="Westerberg I."/>
            <person name="Brannstrom I.O."/>
            <person name="Guillou S."/>
            <person name="Cros-Aarteil S."/>
            <person name="Calhoun S."/>
            <person name="Haridas S."/>
            <person name="Kuo A."/>
            <person name="Mondo S."/>
            <person name="Pangilinan J."/>
            <person name="Riley R."/>
            <person name="LaButti K."/>
            <person name="Andreopoulos B."/>
            <person name="Lipzen A."/>
            <person name="Chen C."/>
            <person name="Yan M."/>
            <person name="Daum C."/>
            <person name="Ng V."/>
            <person name="Clum A."/>
            <person name="Steindorff A."/>
            <person name="Ohm R.A."/>
            <person name="Martin F."/>
            <person name="Silar P."/>
            <person name="Natvig D.O."/>
            <person name="Lalanne C."/>
            <person name="Gautier V."/>
            <person name="Ament-Velasquez S.L."/>
            <person name="Kruys A."/>
            <person name="Hutchinson M.I."/>
            <person name="Powell A.J."/>
            <person name="Barry K."/>
            <person name="Miller A.N."/>
            <person name="Grigoriev I.V."/>
            <person name="Debuchy R."/>
            <person name="Gladieux P."/>
            <person name="Hiltunen Thoren M."/>
            <person name="Johannesson H."/>
        </authorList>
    </citation>
    <scope>NUCLEOTIDE SEQUENCE</scope>
    <source>
        <strain evidence="1">CBS 731.68</strain>
    </source>
</reference>
<keyword evidence="2" id="KW-1185">Reference proteome</keyword>
<protein>
    <submittedName>
        <fullName evidence="1">Uncharacterized protein</fullName>
    </submittedName>
</protein>
<organism evidence="1 2">
    <name type="scientific">Parathielavia appendiculata</name>
    <dbReference type="NCBI Taxonomy" id="2587402"/>
    <lineage>
        <taxon>Eukaryota</taxon>
        <taxon>Fungi</taxon>
        <taxon>Dikarya</taxon>
        <taxon>Ascomycota</taxon>
        <taxon>Pezizomycotina</taxon>
        <taxon>Sordariomycetes</taxon>
        <taxon>Sordariomycetidae</taxon>
        <taxon>Sordariales</taxon>
        <taxon>Chaetomiaceae</taxon>
        <taxon>Parathielavia</taxon>
    </lineage>
</organism>
<reference evidence="1" key="2">
    <citation type="submission" date="2023-05" db="EMBL/GenBank/DDBJ databases">
        <authorList>
            <consortium name="Lawrence Berkeley National Laboratory"/>
            <person name="Steindorff A."/>
            <person name="Hensen N."/>
            <person name="Bonometti L."/>
            <person name="Westerberg I."/>
            <person name="Brannstrom I.O."/>
            <person name="Guillou S."/>
            <person name="Cros-Aarteil S."/>
            <person name="Calhoun S."/>
            <person name="Haridas S."/>
            <person name="Kuo A."/>
            <person name="Mondo S."/>
            <person name="Pangilinan J."/>
            <person name="Riley R."/>
            <person name="Labutti K."/>
            <person name="Andreopoulos B."/>
            <person name="Lipzen A."/>
            <person name="Chen C."/>
            <person name="Yanf M."/>
            <person name="Daum C."/>
            <person name="Ng V."/>
            <person name="Clum A."/>
            <person name="Ohm R."/>
            <person name="Martin F."/>
            <person name="Silar P."/>
            <person name="Natvig D."/>
            <person name="Lalanne C."/>
            <person name="Gautier V."/>
            <person name="Ament-Velasquez S.L."/>
            <person name="Kruys A."/>
            <person name="Hutchinson M.I."/>
            <person name="Powell A.J."/>
            <person name="Barry K."/>
            <person name="Miller A.N."/>
            <person name="Grigoriev I.V."/>
            <person name="Debuchy R."/>
            <person name="Gladieux P."/>
            <person name="Thoren M.H."/>
            <person name="Johannesson H."/>
        </authorList>
    </citation>
    <scope>NUCLEOTIDE SEQUENCE</scope>
    <source>
        <strain evidence="1">CBS 731.68</strain>
    </source>
</reference>
<evidence type="ECO:0000313" key="1">
    <source>
        <dbReference type="EMBL" id="KAK4120161.1"/>
    </source>
</evidence>
<name>A0AAN6TTW7_9PEZI</name>
<dbReference type="RefSeq" id="XP_062643932.1">
    <property type="nucleotide sequence ID" value="XM_062797210.1"/>
</dbReference>
<dbReference type="GeneID" id="87833977"/>
<comment type="caution">
    <text evidence="1">The sequence shown here is derived from an EMBL/GenBank/DDBJ whole genome shotgun (WGS) entry which is preliminary data.</text>
</comment>
<accession>A0AAN6TTW7</accession>
<dbReference type="AlphaFoldDB" id="A0AAN6TTW7"/>